<dbReference type="EMBL" id="MHNL01000037">
    <property type="protein sequence ID" value="OGZ43307.1"/>
    <property type="molecule type" value="Genomic_DNA"/>
</dbReference>
<feature type="binding site" evidence="7">
    <location>
        <begin position="109"/>
        <end position="115"/>
    </location>
    <ligand>
        <name>S-adenosyl-L-methionine</name>
        <dbReference type="ChEBI" id="CHEBI:59789"/>
    </ligand>
</feature>
<sequence length="483" mass="54704">MQNPLEKFAEFTNIKTLTEASAKPLRKSIRVNTLKSTAQEVQKWGAELGWTLSPVPWCAEGLFVDRTDESALGKDLLHQIGHIYLQEAASMLPVALLDPKPNETILDLCAAPGSKTTQIAAKMQNTGVIIANDVQEKRIWTLRGALQRSGVINTILTDKKGEWFGKQMTECFDRVLCDAPCSALGVLRKDPDAAKFLTPKHIEKLKQTQLRLLEAAIHATKIGGRIVYSTCTLTPEENEGVVMETLMKFSGKLEILDERLAMSDERLAKFDIATQDSFVVQKYLHNQNPSFQLIANRLPLVRLWPQTYDTEGFFCAVLEKKGRTRDVLPMEDFREERKELRPSRQEQITNELTKRYGTAFMRKEEVLHELGEHMVLTNTAVARFTFAAERYAFGLPFVKVQKDGRNRLTQELITFRGNEATLFFVDLTEKQAEDILAGKDTACDPSLYGEMILRYKNLPIGLGMVKEGTIKNWLPRRVLQQIA</sequence>
<evidence type="ECO:0000256" key="3">
    <source>
        <dbReference type="ARBA" id="ARBA00022603"/>
    </source>
</evidence>
<dbReference type="PROSITE" id="PS51686">
    <property type="entry name" value="SAM_MT_RSMB_NOP"/>
    <property type="match status" value="1"/>
</dbReference>
<dbReference type="Proteomes" id="UP000177785">
    <property type="component" value="Unassembled WGS sequence"/>
</dbReference>
<evidence type="ECO:0000256" key="2">
    <source>
        <dbReference type="ARBA" id="ARBA00022490"/>
    </source>
</evidence>
<evidence type="ECO:0000313" key="10">
    <source>
        <dbReference type="Proteomes" id="UP000177785"/>
    </source>
</evidence>
<dbReference type="GO" id="GO:0070475">
    <property type="term" value="P:rRNA base methylation"/>
    <property type="evidence" value="ECO:0007669"/>
    <property type="project" value="TreeGrafter"/>
</dbReference>
<name>A0A1G2FZN3_9BACT</name>
<feature type="binding site" evidence="7">
    <location>
        <position position="178"/>
    </location>
    <ligand>
        <name>S-adenosyl-L-methionine</name>
        <dbReference type="ChEBI" id="CHEBI:59789"/>
    </ligand>
</feature>
<organism evidence="9 10">
    <name type="scientific">Candidatus Ryanbacteria bacterium RIFCSPHIGHO2_01_FULL_48_27</name>
    <dbReference type="NCBI Taxonomy" id="1802115"/>
    <lineage>
        <taxon>Bacteria</taxon>
        <taxon>Candidatus Ryaniibacteriota</taxon>
    </lineage>
</organism>
<dbReference type="InterPro" id="IPR049560">
    <property type="entry name" value="MeTrfase_RsmB-F_NOP2_cat"/>
</dbReference>
<feature type="domain" description="SAM-dependent MTase RsmB/NOP-type" evidence="8">
    <location>
        <begin position="17"/>
        <end position="321"/>
    </location>
</feature>
<keyword evidence="2" id="KW-0963">Cytoplasm</keyword>
<comment type="caution">
    <text evidence="7">Lacks conserved residue(s) required for the propagation of feature annotation.</text>
</comment>
<evidence type="ECO:0000256" key="1">
    <source>
        <dbReference type="ARBA" id="ARBA00007494"/>
    </source>
</evidence>
<evidence type="ECO:0000313" key="9">
    <source>
        <dbReference type="EMBL" id="OGZ43307.1"/>
    </source>
</evidence>
<accession>A0A1G2FZN3</accession>
<evidence type="ECO:0000256" key="7">
    <source>
        <dbReference type="PROSITE-ProRule" id="PRU01023"/>
    </source>
</evidence>
<dbReference type="SUPFAM" id="SSF53335">
    <property type="entry name" value="S-adenosyl-L-methionine-dependent methyltransferases"/>
    <property type="match status" value="1"/>
</dbReference>
<dbReference type="PANTHER" id="PTHR22807:SF30">
    <property type="entry name" value="28S RRNA (CYTOSINE(4447)-C(5))-METHYLTRANSFERASE-RELATED"/>
    <property type="match status" value="1"/>
</dbReference>
<comment type="caution">
    <text evidence="9">The sequence shown here is derived from an EMBL/GenBank/DDBJ whole genome shotgun (WGS) entry which is preliminary data.</text>
</comment>
<evidence type="ECO:0000256" key="6">
    <source>
        <dbReference type="ARBA" id="ARBA00022884"/>
    </source>
</evidence>
<protein>
    <recommendedName>
        <fullName evidence="8">SAM-dependent MTase RsmB/NOP-type domain-containing protein</fullName>
    </recommendedName>
</protein>
<dbReference type="STRING" id="1802115.A2756_03295"/>
<dbReference type="NCBIfam" id="TIGR00446">
    <property type="entry name" value="nop2p"/>
    <property type="match status" value="1"/>
</dbReference>
<proteinExistence type="inferred from homology"/>
<dbReference type="PRINTS" id="PR02008">
    <property type="entry name" value="RCMTFAMILY"/>
</dbReference>
<evidence type="ECO:0000256" key="4">
    <source>
        <dbReference type="ARBA" id="ARBA00022679"/>
    </source>
</evidence>
<dbReference type="InterPro" id="IPR001678">
    <property type="entry name" value="MeTrfase_RsmB-F_NOP2_dom"/>
</dbReference>
<gene>
    <name evidence="9" type="ORF">A2756_03295</name>
</gene>
<evidence type="ECO:0000259" key="8">
    <source>
        <dbReference type="PROSITE" id="PS51686"/>
    </source>
</evidence>
<dbReference type="GO" id="GO:0009383">
    <property type="term" value="F:rRNA (cytosine-C5-)-methyltransferase activity"/>
    <property type="evidence" value="ECO:0007669"/>
    <property type="project" value="TreeGrafter"/>
</dbReference>
<dbReference type="Gene3D" id="3.10.450.720">
    <property type="match status" value="1"/>
</dbReference>
<dbReference type="InterPro" id="IPR011023">
    <property type="entry name" value="Nop2p"/>
</dbReference>
<dbReference type="InterPro" id="IPR029063">
    <property type="entry name" value="SAM-dependent_MTases_sf"/>
</dbReference>
<dbReference type="InterPro" id="IPR023267">
    <property type="entry name" value="RCMT"/>
</dbReference>
<dbReference type="GO" id="GO:0003723">
    <property type="term" value="F:RNA binding"/>
    <property type="evidence" value="ECO:0007669"/>
    <property type="project" value="UniProtKB-UniRule"/>
</dbReference>
<dbReference type="PROSITE" id="PS01153">
    <property type="entry name" value="NOL1_NOP2_SUN"/>
    <property type="match status" value="1"/>
</dbReference>
<keyword evidence="5 7" id="KW-0949">S-adenosyl-L-methionine</keyword>
<comment type="similarity">
    <text evidence="1 7">Belongs to the class I-like SAM-binding methyltransferase superfamily. RsmB/NOP family.</text>
</comment>
<dbReference type="AlphaFoldDB" id="A0A1G2FZN3"/>
<dbReference type="InterPro" id="IPR031341">
    <property type="entry name" value="Methyltr_RsmF_N"/>
</dbReference>
<dbReference type="InterPro" id="IPR018314">
    <property type="entry name" value="RsmB/NOL1/NOP2-like_CS"/>
</dbReference>
<evidence type="ECO:0000256" key="5">
    <source>
        <dbReference type="ARBA" id="ARBA00022691"/>
    </source>
</evidence>
<reference evidence="9 10" key="1">
    <citation type="journal article" date="2016" name="Nat. Commun.">
        <title>Thousands of microbial genomes shed light on interconnected biogeochemical processes in an aquifer system.</title>
        <authorList>
            <person name="Anantharaman K."/>
            <person name="Brown C.T."/>
            <person name="Hug L.A."/>
            <person name="Sharon I."/>
            <person name="Castelle C.J."/>
            <person name="Probst A.J."/>
            <person name="Thomas B.C."/>
            <person name="Singh A."/>
            <person name="Wilkins M.J."/>
            <person name="Karaoz U."/>
            <person name="Brodie E.L."/>
            <person name="Williams K.H."/>
            <person name="Hubbard S.S."/>
            <person name="Banfield J.F."/>
        </authorList>
    </citation>
    <scope>NUCLEOTIDE SEQUENCE [LARGE SCALE GENOMIC DNA]</scope>
</reference>
<feature type="active site" description="Nucleophile" evidence="7">
    <location>
        <position position="231"/>
    </location>
</feature>
<keyword evidence="4 7" id="KW-0808">Transferase</keyword>
<dbReference type="Pfam" id="PF17125">
    <property type="entry name" value="Methyltr_RsmF_N"/>
    <property type="match status" value="1"/>
</dbReference>
<keyword evidence="3 7" id="KW-0489">Methyltransferase</keyword>
<feature type="binding site" evidence="7">
    <location>
        <position position="133"/>
    </location>
    <ligand>
        <name>S-adenosyl-L-methionine</name>
        <dbReference type="ChEBI" id="CHEBI:59789"/>
    </ligand>
</feature>
<dbReference type="Gene3D" id="3.40.50.150">
    <property type="entry name" value="Vaccinia Virus protein VP39"/>
    <property type="match status" value="1"/>
</dbReference>
<dbReference type="Pfam" id="PF01189">
    <property type="entry name" value="Methyltr_RsmB-F"/>
    <property type="match status" value="1"/>
</dbReference>
<dbReference type="PANTHER" id="PTHR22807">
    <property type="entry name" value="NOP2 YEAST -RELATED NOL1/NOP2/FMU SUN DOMAIN-CONTAINING"/>
    <property type="match status" value="1"/>
</dbReference>
<keyword evidence="6 7" id="KW-0694">RNA-binding</keyword>